<comment type="cofactor">
    <cofactor evidence="1">
        <name>pyrroloquinoline quinone</name>
        <dbReference type="ChEBI" id="CHEBI:58442"/>
    </cofactor>
</comment>
<name>A0A381TQ62_9ZZZZ</name>
<dbReference type="Pfam" id="PF01011">
    <property type="entry name" value="PQQ"/>
    <property type="match status" value="2"/>
</dbReference>
<dbReference type="SUPFAM" id="SSF50998">
    <property type="entry name" value="Quinoprotein alcohol dehydrogenase-like"/>
    <property type="match status" value="1"/>
</dbReference>
<comment type="similarity">
    <text evidence="2">Belongs to the bacterial PQQ dehydrogenase family.</text>
</comment>
<dbReference type="Gene3D" id="2.140.10.10">
    <property type="entry name" value="Quinoprotein alcohol dehydrogenase-like superfamily"/>
    <property type="match status" value="1"/>
</dbReference>
<dbReference type="EMBL" id="UINC01004943">
    <property type="protein sequence ID" value="SVA17969.1"/>
    <property type="molecule type" value="Genomic_DNA"/>
</dbReference>
<accession>A0A381TQ62</accession>
<dbReference type="SMART" id="SM00564">
    <property type="entry name" value="PQQ"/>
    <property type="match status" value="6"/>
</dbReference>
<proteinExistence type="inferred from homology"/>
<dbReference type="PANTHER" id="PTHR32303">
    <property type="entry name" value="QUINOPROTEIN ALCOHOL DEHYDROGENASE (CYTOCHROME C)"/>
    <property type="match status" value="1"/>
</dbReference>
<organism evidence="5">
    <name type="scientific">marine metagenome</name>
    <dbReference type="NCBI Taxonomy" id="408172"/>
    <lineage>
        <taxon>unclassified sequences</taxon>
        <taxon>metagenomes</taxon>
        <taxon>ecological metagenomes</taxon>
    </lineage>
</organism>
<evidence type="ECO:0000259" key="4">
    <source>
        <dbReference type="Pfam" id="PF01011"/>
    </source>
</evidence>
<gene>
    <name evidence="5" type="ORF">METZ01_LOCUS70823</name>
</gene>
<dbReference type="PANTHER" id="PTHR32303:SF20">
    <property type="entry name" value="QUINOPROTEIN ETHANOL DEHYDROGENASE"/>
    <property type="match status" value="1"/>
</dbReference>
<dbReference type="GO" id="GO:0016491">
    <property type="term" value="F:oxidoreductase activity"/>
    <property type="evidence" value="ECO:0007669"/>
    <property type="project" value="UniProtKB-KW"/>
</dbReference>
<reference evidence="5" key="1">
    <citation type="submission" date="2018-05" db="EMBL/GenBank/DDBJ databases">
        <authorList>
            <person name="Lanie J.A."/>
            <person name="Ng W.-L."/>
            <person name="Kazmierczak K.M."/>
            <person name="Andrzejewski T.M."/>
            <person name="Davidsen T.M."/>
            <person name="Wayne K.J."/>
            <person name="Tettelin H."/>
            <person name="Glass J.I."/>
            <person name="Rusch D."/>
            <person name="Podicherti R."/>
            <person name="Tsui H.-C.T."/>
            <person name="Winkler M.E."/>
        </authorList>
    </citation>
    <scope>NUCLEOTIDE SEQUENCE</scope>
</reference>
<evidence type="ECO:0000256" key="3">
    <source>
        <dbReference type="ARBA" id="ARBA00023002"/>
    </source>
</evidence>
<feature type="domain" description="Pyrrolo-quinoline quinone repeat" evidence="4">
    <location>
        <begin position="470"/>
        <end position="548"/>
    </location>
</feature>
<feature type="domain" description="Pyrrolo-quinoline quinone repeat" evidence="4">
    <location>
        <begin position="51"/>
        <end position="375"/>
    </location>
</feature>
<dbReference type="InterPro" id="IPR002372">
    <property type="entry name" value="PQQ_rpt_dom"/>
</dbReference>
<evidence type="ECO:0000313" key="5">
    <source>
        <dbReference type="EMBL" id="SVA17969.1"/>
    </source>
</evidence>
<dbReference type="AlphaFoldDB" id="A0A381TQ62"/>
<protein>
    <recommendedName>
        <fullName evidence="4">Pyrrolo-quinoline quinone repeat domain-containing protein</fullName>
    </recommendedName>
</protein>
<keyword evidence="3" id="KW-0560">Oxidoreductase</keyword>
<evidence type="ECO:0000256" key="1">
    <source>
        <dbReference type="ARBA" id="ARBA00001931"/>
    </source>
</evidence>
<dbReference type="InterPro" id="IPR018391">
    <property type="entry name" value="PQQ_b-propeller_rpt"/>
</dbReference>
<dbReference type="InterPro" id="IPR011047">
    <property type="entry name" value="Quinoprotein_ADH-like_sf"/>
</dbReference>
<sequence length="585" mass="63545">MPQPISASRLILIAVVQFTIATGAVTAQTSSGATFTPVTDAMLQDPSPEDWLMWRRTLDGWGYSPLNQVTRDNVGDLRMVWTRALSRGSQQGTPLAYDGVLYMPNPRDVIQAIDAITGDLLWEHQREVPENVGAGGLVTNNRNIAIYETSIIDTSIDGHVFALDASTGEMTWETEILDYETYRALQSSGPIIANGKVISGRSCRKPESCVITAHDARTGAELWRRSTIPAPGEPGDETWGDVAFEDRQHVGAWMVPSYDPALNLIYIGTSVTSPAPKFMLGGTDLAHLYHNSTLALDADTGEITWYYQHLNDHWDLDHPFERILVDTAVTPDPSAVSWINPRLRPGERRNVITGIPGKTGLVYTLDRETGEFLWATPTVTQNVIASIDGATGAVTENAETVFTGLGQEVLSCPSWIGGKDWEAGAYSPLTNTMFYPLRNTCARVLSTMDGGLAIYRLAARFQLAPGTDQLGTVRAISTETGRTEWVHEQRAATMSLVTTGGGLVFGGDVNGRFRAFDQRTGDVLWEINLGSPVTGFPISYAVDGRQYVAVSTGNAATASGFMGLTPELRPSAGNNLFVFALPDRP</sequence>
<evidence type="ECO:0000256" key="2">
    <source>
        <dbReference type="ARBA" id="ARBA00008156"/>
    </source>
</evidence>